<dbReference type="InterPro" id="IPR010730">
    <property type="entry name" value="HET"/>
</dbReference>
<dbReference type="EMBL" id="CP069036">
    <property type="protein sequence ID" value="QRD03088.1"/>
    <property type="molecule type" value="Genomic_DNA"/>
</dbReference>
<reference evidence="3" key="1">
    <citation type="journal article" date="2021" name="BMC Genomics">
        <title>Chromosome-level genome assembly and manually-curated proteome of model necrotroph Parastagonospora nodorum Sn15 reveals a genome-wide trove of candidate effector homologs, and redundancy of virulence-related functions within an accessory chromosome.</title>
        <authorList>
            <person name="Bertazzoni S."/>
            <person name="Jones D.A.B."/>
            <person name="Phan H.T."/>
            <person name="Tan K.-C."/>
            <person name="Hane J.K."/>
        </authorList>
    </citation>
    <scope>NUCLEOTIDE SEQUENCE [LARGE SCALE GENOMIC DNA]</scope>
    <source>
        <strain evidence="3">SN15 / ATCC MYA-4574 / FGSC 10173)</strain>
    </source>
</reference>
<keyword evidence="3" id="KW-1185">Reference proteome</keyword>
<accession>A0A7U2FDJ8</accession>
<name>A0A7U2FDJ8_PHANO</name>
<dbReference type="OrthoDB" id="270167at2759"/>
<sequence length="756" mass="87478">MKNDLHKTFGQIFDDKIEAFRSQLIRVQAHQADRKEAEEWVKRLRFLDISKVPRLHSDYRTQISRSVESGQDEPALKPWYIPVTEQSCDNGRIPYIAVSWRWGARRAWDKEWKPRYDYRIRRPNAAVHKSEFPDEYLERVIMFAQEKKITKLWIDKECIYQRKEDQALYPKDRDLGVQIMDVVYGFSTASVGLLTTPLVTQDEIHILDSLVSKTMFSMADETDTDDAHFSVNFSWQKFDIIKVQMLILKILSDQRWSRGWIFQEDHLASSDMTLLIPYECSLHVRLSSGFEHLPGNLQVNVKKFREAVTMFCLASKEDENSWPTSEILSKAKQYKIWNKRAYRRFGKEQDRDSVHLWSDKGWKDNVGGGTINQWKNHQNIAFYPTMTNSVLADICSRSLENEEDRVAILANSLRFPNRLDTSPASPIVKPGEYSLSVAMLAQILINGEIIKTHDYGHHFTVGELMQETLQSYLRRCEYHFTAPSLRLEQSFIQRCRLRSPTITHRGIETKGFLFRILPYEPDKHGTTPNPLQLSKKDRARLRDVSRDESATSIPKGRKLDLVAHEAIHMVADKLAQIWPSCRLARFLRKHLQRDLDRAADTPRSTSCVLDMMSAVYQALRDGRRLSLACPARDPTATDPAAIFIDPHWRTRYLDISPGMHPSDRVPLVFTSWDAPSSEYDRERIASLEVAVFDRTGARIGSAEHREGCFLRSYGWANGVFDFRGQRLETYCFPLPGITEGPDLSTGGKKRKKRKLG</sequence>
<feature type="domain" description="Heterokaryon incompatibility" evidence="1">
    <location>
        <begin position="95"/>
        <end position="264"/>
    </location>
</feature>
<proteinExistence type="predicted"/>
<evidence type="ECO:0000313" key="3">
    <source>
        <dbReference type="Proteomes" id="UP000663193"/>
    </source>
</evidence>
<dbReference type="VEuPathDB" id="FungiDB:JI435_141420"/>
<evidence type="ECO:0000259" key="1">
    <source>
        <dbReference type="Pfam" id="PF06985"/>
    </source>
</evidence>
<dbReference type="Proteomes" id="UP000663193">
    <property type="component" value="Chromosome 14"/>
</dbReference>
<organism evidence="2 3">
    <name type="scientific">Phaeosphaeria nodorum (strain SN15 / ATCC MYA-4574 / FGSC 10173)</name>
    <name type="common">Glume blotch fungus</name>
    <name type="synonym">Parastagonospora nodorum</name>
    <dbReference type="NCBI Taxonomy" id="321614"/>
    <lineage>
        <taxon>Eukaryota</taxon>
        <taxon>Fungi</taxon>
        <taxon>Dikarya</taxon>
        <taxon>Ascomycota</taxon>
        <taxon>Pezizomycotina</taxon>
        <taxon>Dothideomycetes</taxon>
        <taxon>Pleosporomycetidae</taxon>
        <taxon>Pleosporales</taxon>
        <taxon>Pleosporineae</taxon>
        <taxon>Phaeosphaeriaceae</taxon>
        <taxon>Parastagonospora</taxon>
    </lineage>
</organism>
<gene>
    <name evidence="2" type="ORF">JI435_141420</name>
</gene>
<dbReference type="AlphaFoldDB" id="A0A7U2FDJ8"/>
<evidence type="ECO:0000313" key="2">
    <source>
        <dbReference type="EMBL" id="QRD03088.1"/>
    </source>
</evidence>
<dbReference type="Pfam" id="PF06985">
    <property type="entry name" value="HET"/>
    <property type="match status" value="1"/>
</dbReference>
<protein>
    <recommendedName>
        <fullName evidence="1">Heterokaryon incompatibility domain-containing protein</fullName>
    </recommendedName>
</protein>